<accession>A0A2D2NRC5</accession>
<dbReference type="EMBL" id="CP116613">
    <property type="protein sequence ID" value="WCF98195.1"/>
    <property type="molecule type" value="Genomic_DNA"/>
</dbReference>
<evidence type="ECO:0000313" key="2">
    <source>
        <dbReference type="Proteomes" id="UP001179540"/>
    </source>
</evidence>
<dbReference type="AlphaFoldDB" id="A0A2D2NRC5"/>
<dbReference type="RefSeq" id="WP_013815834.1">
    <property type="nucleotide sequence ID" value="NZ_BAABSK010000004.1"/>
</dbReference>
<reference evidence="1" key="1">
    <citation type="submission" date="2023-01" db="EMBL/GenBank/DDBJ databases">
        <title>Phages are important unrecognized players in the ecology of the oral pathogen Porphyromonas gingivalis.</title>
        <authorList>
            <person name="Matrishin C.B."/>
            <person name="Kauffman K.M."/>
        </authorList>
    </citation>
    <scope>NUCLEOTIDE SEQUENCE</scope>
    <source>
        <strain evidence="1">HG1691old</strain>
    </source>
</reference>
<evidence type="ECO:0000313" key="1">
    <source>
        <dbReference type="EMBL" id="WCF98195.1"/>
    </source>
</evidence>
<dbReference type="Proteomes" id="UP001179540">
    <property type="component" value="Chromosome"/>
</dbReference>
<gene>
    <name evidence="1" type="ORF">NY149_06615</name>
</gene>
<organism evidence="1 2">
    <name type="scientific">Porphyromonas gingivalis</name>
    <name type="common">Bacteroides gingivalis</name>
    <dbReference type="NCBI Taxonomy" id="837"/>
    <lineage>
        <taxon>Bacteria</taxon>
        <taxon>Pseudomonadati</taxon>
        <taxon>Bacteroidota</taxon>
        <taxon>Bacteroidia</taxon>
        <taxon>Bacteroidales</taxon>
        <taxon>Porphyromonadaceae</taxon>
        <taxon>Porphyromonas</taxon>
    </lineage>
</organism>
<proteinExistence type="predicted"/>
<name>A0A2D2NRC5_PORGN</name>
<sequence length="189" mass="21883">MNERLRQEIAGFFLQDSGDYLARFSALFNEHRFTHIGNRSKLLVDILFSIECSLKALIFLESLDNEKKTYNRIKKGSHQIEKLISKIQSADVEFISFKNFANQISLDEYSICSRYSLEANICFRENGVLANKYYSTIADPTWIDALYEEAKKLKEYVSSKTAPFSIVRLSDIDINELLENQKRLSDIAK</sequence>
<protein>
    <submittedName>
        <fullName evidence="1">Uncharacterized protein</fullName>
    </submittedName>
</protein>